<evidence type="ECO:0008006" key="4">
    <source>
        <dbReference type="Google" id="ProtNLM"/>
    </source>
</evidence>
<feature type="transmembrane region" description="Helical" evidence="1">
    <location>
        <begin position="44"/>
        <end position="60"/>
    </location>
</feature>
<dbReference type="Pfam" id="PF11804">
    <property type="entry name" value="DUF3325"/>
    <property type="match status" value="1"/>
</dbReference>
<keyword evidence="1" id="KW-0812">Transmembrane</keyword>
<comment type="caution">
    <text evidence="2">The sequence shown here is derived from an EMBL/GenBank/DDBJ whole genome shotgun (WGS) entry which is preliminary data.</text>
</comment>
<protein>
    <recommendedName>
        <fullName evidence="4">DUF3325 domain-containing protein</fullName>
    </recommendedName>
</protein>
<keyword evidence="1" id="KW-1133">Transmembrane helix</keyword>
<dbReference type="OrthoDB" id="8641981at2"/>
<proteinExistence type="predicted"/>
<gene>
    <name evidence="2" type="ORF">W7K_07240</name>
</gene>
<feature type="transmembrane region" description="Helical" evidence="1">
    <location>
        <begin position="67"/>
        <end position="86"/>
    </location>
</feature>
<evidence type="ECO:0000313" key="2">
    <source>
        <dbReference type="EMBL" id="KOF00130.1"/>
    </source>
</evidence>
<dbReference type="EMBL" id="AJLO02000015">
    <property type="protein sequence ID" value="KOF00130.1"/>
    <property type="molecule type" value="Genomic_DNA"/>
</dbReference>
<accession>A0A0L8ADC2</accession>
<dbReference type="Proteomes" id="UP000036890">
    <property type="component" value="Unassembled WGS sequence"/>
</dbReference>
<keyword evidence="1" id="KW-0472">Membrane</keyword>
<name>A0A0L8ADC2_9GAMM</name>
<sequence>MIHVILFVLSLAAFSCLALAMERHQRDVLRRILSAQAVQQLRAVGWALLVFSAVFAMRALGVGSGLAALSGHTSVAAGVVVLAMVAHGRLNR</sequence>
<evidence type="ECO:0000313" key="3">
    <source>
        <dbReference type="Proteomes" id="UP000036890"/>
    </source>
</evidence>
<dbReference type="AlphaFoldDB" id="A0A0L8ADC2"/>
<organism evidence="2 3">
    <name type="scientific">Stenotrophomonas geniculata N1</name>
    <dbReference type="NCBI Taxonomy" id="1167641"/>
    <lineage>
        <taxon>Bacteria</taxon>
        <taxon>Pseudomonadati</taxon>
        <taxon>Pseudomonadota</taxon>
        <taxon>Gammaproteobacteria</taxon>
        <taxon>Lysobacterales</taxon>
        <taxon>Lysobacteraceae</taxon>
        <taxon>Stenotrophomonas</taxon>
    </lineage>
</organism>
<reference evidence="2 3" key="1">
    <citation type="journal article" date="2012" name="J. Bacteriol.">
        <title>Genome sequence of a novel nicotine-degrading strain, Pseudomonas geniculata N1.</title>
        <authorList>
            <person name="Tang H."/>
            <person name="Yu H."/>
            <person name="Tai C."/>
            <person name="Huang K."/>
            <person name="Liu Y."/>
            <person name="Wang L."/>
            <person name="Yao Y."/>
            <person name="Wu G."/>
            <person name="Xu P."/>
        </authorList>
    </citation>
    <scope>NUCLEOTIDE SEQUENCE [LARGE SCALE GENOMIC DNA]</scope>
    <source>
        <strain evidence="2 3">N1</strain>
    </source>
</reference>
<dbReference type="InterPro" id="IPR021762">
    <property type="entry name" value="DUF3325"/>
</dbReference>
<evidence type="ECO:0000256" key="1">
    <source>
        <dbReference type="SAM" id="Phobius"/>
    </source>
</evidence>
<dbReference type="RefSeq" id="WP_010485488.1">
    <property type="nucleotide sequence ID" value="NZ_AJLO02000015.1"/>
</dbReference>